<comment type="caution">
    <text evidence="1">The sequence shown here is derived from an EMBL/GenBank/DDBJ whole genome shotgun (WGS) entry which is preliminary data.</text>
</comment>
<evidence type="ECO:0000313" key="1">
    <source>
        <dbReference type="EMBL" id="KAH6941995.1"/>
    </source>
</evidence>
<reference evidence="1" key="1">
    <citation type="submission" date="2020-05" db="EMBL/GenBank/DDBJ databases">
        <title>Large-scale comparative analyses of tick genomes elucidate their genetic diversity and vector capacities.</title>
        <authorList>
            <person name="Jia N."/>
            <person name="Wang J."/>
            <person name="Shi W."/>
            <person name="Du L."/>
            <person name="Sun Y."/>
            <person name="Zhan W."/>
            <person name="Jiang J."/>
            <person name="Wang Q."/>
            <person name="Zhang B."/>
            <person name="Ji P."/>
            <person name="Sakyi L.B."/>
            <person name="Cui X."/>
            <person name="Yuan T."/>
            <person name="Jiang B."/>
            <person name="Yang W."/>
            <person name="Lam T.T.-Y."/>
            <person name="Chang Q."/>
            <person name="Ding S."/>
            <person name="Wang X."/>
            <person name="Zhu J."/>
            <person name="Ruan X."/>
            <person name="Zhao L."/>
            <person name="Wei J."/>
            <person name="Que T."/>
            <person name="Du C."/>
            <person name="Cheng J."/>
            <person name="Dai P."/>
            <person name="Han X."/>
            <person name="Huang E."/>
            <person name="Gao Y."/>
            <person name="Liu J."/>
            <person name="Shao H."/>
            <person name="Ye R."/>
            <person name="Li L."/>
            <person name="Wei W."/>
            <person name="Wang X."/>
            <person name="Wang C."/>
            <person name="Yang T."/>
            <person name="Huo Q."/>
            <person name="Li W."/>
            <person name="Guo W."/>
            <person name="Chen H."/>
            <person name="Zhou L."/>
            <person name="Ni X."/>
            <person name="Tian J."/>
            <person name="Zhou Y."/>
            <person name="Sheng Y."/>
            <person name="Liu T."/>
            <person name="Pan Y."/>
            <person name="Xia L."/>
            <person name="Li J."/>
            <person name="Zhao F."/>
            <person name="Cao W."/>
        </authorList>
    </citation>
    <scope>NUCLEOTIDE SEQUENCE</scope>
    <source>
        <strain evidence="1">Hyas-2018</strain>
    </source>
</reference>
<gene>
    <name evidence="1" type="ORF">HPB50_027134</name>
</gene>
<dbReference type="Proteomes" id="UP000821845">
    <property type="component" value="Chromosome 11"/>
</dbReference>
<accession>A0ACB7T4Z7</accession>
<name>A0ACB7T4Z7_HYAAI</name>
<organism evidence="1 2">
    <name type="scientific">Hyalomma asiaticum</name>
    <name type="common">Tick</name>
    <dbReference type="NCBI Taxonomy" id="266040"/>
    <lineage>
        <taxon>Eukaryota</taxon>
        <taxon>Metazoa</taxon>
        <taxon>Ecdysozoa</taxon>
        <taxon>Arthropoda</taxon>
        <taxon>Chelicerata</taxon>
        <taxon>Arachnida</taxon>
        <taxon>Acari</taxon>
        <taxon>Parasitiformes</taxon>
        <taxon>Ixodida</taxon>
        <taxon>Ixodoidea</taxon>
        <taxon>Ixodidae</taxon>
        <taxon>Hyalomminae</taxon>
        <taxon>Hyalomma</taxon>
    </lineage>
</organism>
<dbReference type="EMBL" id="CM023491">
    <property type="protein sequence ID" value="KAH6941995.1"/>
    <property type="molecule type" value="Genomic_DNA"/>
</dbReference>
<sequence>MHQKSYEYDRRMIDVKGYATSVLECEMRVRRHEGQRRGACRGELWSSSESSKPRDVDCDIATSGAAQDATNFVRQLRDPVGSGSCTESTEGYARHAL</sequence>
<keyword evidence="2" id="KW-1185">Reference proteome</keyword>
<proteinExistence type="predicted"/>
<protein>
    <submittedName>
        <fullName evidence="1">Uncharacterized protein</fullName>
    </submittedName>
</protein>
<evidence type="ECO:0000313" key="2">
    <source>
        <dbReference type="Proteomes" id="UP000821845"/>
    </source>
</evidence>